<evidence type="ECO:0000256" key="4">
    <source>
        <dbReference type="SAM" id="SignalP"/>
    </source>
</evidence>
<keyword evidence="4" id="KW-0732">Signal</keyword>
<evidence type="ECO:0000256" key="3">
    <source>
        <dbReference type="ARBA" id="ARBA00023237"/>
    </source>
</evidence>
<dbReference type="Gene3D" id="2.40.170.20">
    <property type="entry name" value="TonB-dependent receptor, beta-barrel domain"/>
    <property type="match status" value="1"/>
</dbReference>
<dbReference type="Pfam" id="PF13620">
    <property type="entry name" value="CarboxypepD_reg"/>
    <property type="match status" value="1"/>
</dbReference>
<proteinExistence type="predicted"/>
<comment type="subcellular location">
    <subcellularLocation>
        <location evidence="1">Cell outer membrane</location>
    </subcellularLocation>
</comment>
<dbReference type="InterPro" id="IPR041700">
    <property type="entry name" value="OMP_b-brl_3"/>
</dbReference>
<dbReference type="PANTHER" id="PTHR40980">
    <property type="entry name" value="PLUG DOMAIN-CONTAINING PROTEIN"/>
    <property type="match status" value="1"/>
</dbReference>
<dbReference type="SUPFAM" id="SSF49464">
    <property type="entry name" value="Carboxypeptidase regulatory domain-like"/>
    <property type="match status" value="1"/>
</dbReference>
<dbReference type="Pfam" id="PF14905">
    <property type="entry name" value="OMP_b-brl_3"/>
    <property type="match status" value="1"/>
</dbReference>
<dbReference type="PANTHER" id="PTHR40980:SF4">
    <property type="entry name" value="TONB-DEPENDENT RECEPTOR-LIKE BETA-BARREL DOMAIN-CONTAINING PROTEIN"/>
    <property type="match status" value="1"/>
</dbReference>
<organism evidence="6 7">
    <name type="scientific">Nibrella viscosa</name>
    <dbReference type="NCBI Taxonomy" id="1084524"/>
    <lineage>
        <taxon>Bacteria</taxon>
        <taxon>Pseudomonadati</taxon>
        <taxon>Bacteroidota</taxon>
        <taxon>Cytophagia</taxon>
        <taxon>Cytophagales</taxon>
        <taxon>Spirosomataceae</taxon>
        <taxon>Nibrella</taxon>
    </lineage>
</organism>
<evidence type="ECO:0000259" key="5">
    <source>
        <dbReference type="Pfam" id="PF14905"/>
    </source>
</evidence>
<dbReference type="Gene3D" id="2.60.40.1120">
    <property type="entry name" value="Carboxypeptidase-like, regulatory domain"/>
    <property type="match status" value="1"/>
</dbReference>
<dbReference type="InterPro" id="IPR036942">
    <property type="entry name" value="Beta-barrel_TonB_sf"/>
</dbReference>
<sequence length="827" mass="92216">MKTFFTSIHIMTRKAMNGCASLMLLISIGLVAGPAFSQTAVTGTVSGEVRDAAGKPLEFVTMLLVRTKDSTLVKGAISDAAGRYILENVAAGSYRVATSLVGYQKVFSAAFTIDADHPTVTVPSLVTQEDAKTLSEVKVTAKKPFIEQLADKTVVNVENSIVASGGNALEVLEKAPGVLVDSQNDRISLKGRDGVLIMIDGKPTFLSAAEVANLLRNTPSYSIQSIEIITNPSARYDAAGNSGIINIKMKRGTNQDGTNGSASLGGGYGRFPKANAGLTLNHRQGNWALFGNYNYDYREGFGTVDAYRYFKEGNSVRNKGYRPSEFGGHTFKTGADYFLGKKNTFGFMLNGMINANRAQINNDNYLYDANSVLQSLLTLVNASRRTMQRLAGNANYKHTFDGNGKELTMDLDYSRVNINPRDNMITRTFNALNEETAPALLQRNTTQSEVSIRAGKLDYVHPLGKGAKLEAGWKSSFVTTDNDVKFEQQTAGNWQIDPNRTNQFVYKETIHAAYLNGSKDWGKWSVQGGLRMEHTHSVGNSVTMNKVVDRSYTNLFPSAFVTQNISKEHQLRYSYSRRIDRPSYQDLNPFIYIMDPYTYSQGNPFLQPQYTNALQAAYTYKGATNISVGYNRTLDVITYMPEQNDETKVTRQSVINLNTLHNYSLSIGFPVTITKWWTMRQSIDLFYNKYNAEYLNQKLDYSRFAANLTMNHSFVLPNGFTAELSGFYNSPGVYGILKPMSIYAVNMGVQKSFWDKKANLRVNVNDIFFTQKFRGVIDYSNLNLRFISTGETRVVRATFTYNFGNRNIKSARQRRTSVEDEQGRVGQ</sequence>
<feature type="signal peptide" evidence="4">
    <location>
        <begin position="1"/>
        <end position="37"/>
    </location>
</feature>
<feature type="chain" id="PRO_5047281512" evidence="4">
    <location>
        <begin position="38"/>
        <end position="827"/>
    </location>
</feature>
<dbReference type="SUPFAM" id="SSF56935">
    <property type="entry name" value="Porins"/>
    <property type="match status" value="1"/>
</dbReference>
<reference evidence="7" key="1">
    <citation type="journal article" date="2019" name="Int. J. Syst. Evol. Microbiol.">
        <title>The Global Catalogue of Microorganisms (GCM) 10K type strain sequencing project: providing services to taxonomists for standard genome sequencing and annotation.</title>
        <authorList>
            <consortium name="The Broad Institute Genomics Platform"/>
            <consortium name="The Broad Institute Genome Sequencing Center for Infectious Disease"/>
            <person name="Wu L."/>
            <person name="Ma J."/>
        </authorList>
    </citation>
    <scope>NUCLEOTIDE SEQUENCE [LARGE SCALE GENOMIC DNA]</scope>
    <source>
        <strain evidence="7">JCM 17925</strain>
    </source>
</reference>
<keyword evidence="7" id="KW-1185">Reference proteome</keyword>
<dbReference type="InterPro" id="IPR037066">
    <property type="entry name" value="Plug_dom_sf"/>
</dbReference>
<evidence type="ECO:0000256" key="2">
    <source>
        <dbReference type="ARBA" id="ARBA00023136"/>
    </source>
</evidence>
<accession>A0ABP8KGH6</accession>
<evidence type="ECO:0000313" key="6">
    <source>
        <dbReference type="EMBL" id="GAA4406164.1"/>
    </source>
</evidence>
<evidence type="ECO:0000256" key="1">
    <source>
        <dbReference type="ARBA" id="ARBA00004442"/>
    </source>
</evidence>
<dbReference type="InterPro" id="IPR008969">
    <property type="entry name" value="CarboxyPept-like_regulatory"/>
</dbReference>
<keyword evidence="2" id="KW-0472">Membrane</keyword>
<gene>
    <name evidence="6" type="ORF">GCM10023187_25320</name>
</gene>
<comment type="caution">
    <text evidence="6">The sequence shown here is derived from an EMBL/GenBank/DDBJ whole genome shotgun (WGS) entry which is preliminary data.</text>
</comment>
<keyword evidence="3" id="KW-0998">Cell outer membrane</keyword>
<protein>
    <submittedName>
        <fullName evidence="6">Outer membrane beta-barrel family protein</fullName>
    </submittedName>
</protein>
<feature type="domain" description="Outer membrane protein beta-barrel" evidence="5">
    <location>
        <begin position="398"/>
        <end position="801"/>
    </location>
</feature>
<dbReference type="Gene3D" id="2.170.130.10">
    <property type="entry name" value="TonB-dependent receptor, plug domain"/>
    <property type="match status" value="1"/>
</dbReference>
<dbReference type="EMBL" id="BAABHB010000004">
    <property type="protein sequence ID" value="GAA4406164.1"/>
    <property type="molecule type" value="Genomic_DNA"/>
</dbReference>
<evidence type="ECO:0000313" key="7">
    <source>
        <dbReference type="Proteomes" id="UP001500936"/>
    </source>
</evidence>
<dbReference type="Proteomes" id="UP001500936">
    <property type="component" value="Unassembled WGS sequence"/>
</dbReference>
<name>A0ABP8KGH6_9BACT</name>